<comment type="cofactor">
    <cofactor evidence="1 3 4">
        <name>pyridoxal 5'-phosphate</name>
        <dbReference type="ChEBI" id="CHEBI:597326"/>
    </cofactor>
</comment>
<dbReference type="Pfam" id="PF01053">
    <property type="entry name" value="Cys_Met_Meta_PP"/>
    <property type="match status" value="1"/>
</dbReference>
<keyword evidence="3" id="KW-0028">Amino-acid biosynthesis</keyword>
<name>A0ABX7F791_9RHOB</name>
<evidence type="ECO:0000313" key="6">
    <source>
        <dbReference type="Proteomes" id="UP000596387"/>
    </source>
</evidence>
<comment type="subunit">
    <text evidence="3">Homotetramer.</text>
</comment>
<dbReference type="PANTHER" id="PTHR11808">
    <property type="entry name" value="TRANS-SULFURATION ENZYME FAMILY MEMBER"/>
    <property type="match status" value="1"/>
</dbReference>
<comment type="similarity">
    <text evidence="3">Belongs to the trans-sulfuration enzymes family. MetZ subfamily.</text>
</comment>
<dbReference type="Gene3D" id="3.90.1150.10">
    <property type="entry name" value="Aspartate Aminotransferase, domain 1"/>
    <property type="match status" value="1"/>
</dbReference>
<comment type="function">
    <text evidence="3">Catalyzes the formation of L-homocysteine from O-succinyl-L-homoserine (OSHS) and hydrogen sulfide.</text>
</comment>
<gene>
    <name evidence="3 5" type="primary">metZ</name>
    <name evidence="5" type="ORF">GQA70_06450</name>
</gene>
<dbReference type="InterPro" id="IPR006234">
    <property type="entry name" value="O-succ-hSer_sulfhydrylase"/>
</dbReference>
<keyword evidence="2 3" id="KW-0663">Pyridoxal phosphate</keyword>
<protein>
    <recommendedName>
        <fullName evidence="3">O-succinylhomoserine sulfhydrylase</fullName>
        <shortName evidence="3">OSH sulfhydrylase</shortName>
        <shortName evidence="3">OSHS sulfhydrylase</shortName>
        <ecNumber evidence="3">2.5.1.-</ecNumber>
    </recommendedName>
</protein>
<organism evidence="5 6">
    <name type="scientific">Ponticoccus alexandrii</name>
    <dbReference type="NCBI Taxonomy" id="1943633"/>
    <lineage>
        <taxon>Bacteria</taxon>
        <taxon>Pseudomonadati</taxon>
        <taxon>Pseudomonadota</taxon>
        <taxon>Alphaproteobacteria</taxon>
        <taxon>Rhodobacterales</taxon>
        <taxon>Roseobacteraceae</taxon>
        <taxon>Ponticoccus</taxon>
    </lineage>
</organism>
<keyword evidence="6" id="KW-1185">Reference proteome</keyword>
<dbReference type="EC" id="2.5.1.-" evidence="3"/>
<keyword evidence="3" id="KW-0486">Methionine biosynthesis</keyword>
<evidence type="ECO:0000313" key="5">
    <source>
        <dbReference type="EMBL" id="QRF65984.1"/>
    </source>
</evidence>
<dbReference type="InterPro" id="IPR015422">
    <property type="entry name" value="PyrdxlP-dep_Trfase_small"/>
</dbReference>
<dbReference type="HAMAP" id="MF_02056">
    <property type="entry name" value="MetZ"/>
    <property type="match status" value="1"/>
</dbReference>
<feature type="modified residue" description="N6-(pyridoxal phosphate)lysine" evidence="3">
    <location>
        <position position="206"/>
    </location>
</feature>
<evidence type="ECO:0000256" key="3">
    <source>
        <dbReference type="HAMAP-Rule" id="MF_02056"/>
    </source>
</evidence>
<dbReference type="EMBL" id="CP047166">
    <property type="protein sequence ID" value="QRF65984.1"/>
    <property type="molecule type" value="Genomic_DNA"/>
</dbReference>
<reference evidence="5 6" key="1">
    <citation type="submission" date="2019-12" db="EMBL/GenBank/DDBJ databases">
        <title>Complete Genome Sequence of a Quorum-Sensing Bacterium,Rhodobacteraceae bacterium C31, Isolated from a marine microalgae symbiotic bacteria.</title>
        <authorList>
            <person name="Zhang Y."/>
        </authorList>
    </citation>
    <scope>NUCLEOTIDE SEQUENCE [LARGE SCALE GENOMIC DNA]</scope>
    <source>
        <strain evidence="5 6">C31</strain>
    </source>
</reference>
<dbReference type="NCBIfam" id="TIGR01325">
    <property type="entry name" value="O_suc_HS_sulf"/>
    <property type="match status" value="1"/>
</dbReference>
<dbReference type="SUPFAM" id="SSF53383">
    <property type="entry name" value="PLP-dependent transferases"/>
    <property type="match status" value="1"/>
</dbReference>
<dbReference type="PIRSF" id="PIRSF001434">
    <property type="entry name" value="CGS"/>
    <property type="match status" value="1"/>
</dbReference>
<keyword evidence="3" id="KW-0808">Transferase</keyword>
<sequence length="391" mass="41766">MARGKQTELVHGGTKRSQWGEVSEAIFLTQGFVYDSAEAAEARFKKTGPDEFIYARYGNPTVAMFEERMALLEGAEDGFACASGMAAVNGALCSMLKAGDHVVSARALFGSCLYILEEVLTRYGVEVTFVDGEDMGAWEAAIRPDTKAVFFESMSNPTLRLVDISAVARLAHAQGALVVVDNVFSTPVYSKALEQGADLVVYSTTKHVDGQGRCLGGIILGAREHIRGVVEPYMKHTGGSMSPFNAWVMLKGLETLGLRVRAQTEGAVRIAEALQGHPKLAQMIYPGYPGHPDHALAQAQLGAGGTMISLDLKGGKEAAFRFLDALEVVIISNNLGDAKSIVTHPGTTTHSRLTPEQREQLGISEGLVRLSVGIEDPADLIADLMGALEAV</sequence>
<dbReference type="RefSeq" id="WP_023851508.1">
    <property type="nucleotide sequence ID" value="NZ_CP047166.1"/>
</dbReference>
<dbReference type="Gene3D" id="3.40.640.10">
    <property type="entry name" value="Type I PLP-dependent aspartate aminotransferase-like (Major domain)"/>
    <property type="match status" value="1"/>
</dbReference>
<evidence type="ECO:0000256" key="4">
    <source>
        <dbReference type="RuleBase" id="RU362118"/>
    </source>
</evidence>
<comment type="catalytic activity">
    <reaction evidence="3">
        <text>O-succinyl-L-homoserine + hydrogen sulfide = L-homocysteine + succinate</text>
        <dbReference type="Rhea" id="RHEA:27826"/>
        <dbReference type="ChEBI" id="CHEBI:29919"/>
        <dbReference type="ChEBI" id="CHEBI:30031"/>
        <dbReference type="ChEBI" id="CHEBI:57661"/>
        <dbReference type="ChEBI" id="CHEBI:58199"/>
    </reaction>
</comment>
<dbReference type="InterPro" id="IPR015424">
    <property type="entry name" value="PyrdxlP-dep_Trfase"/>
</dbReference>
<evidence type="ECO:0000256" key="2">
    <source>
        <dbReference type="ARBA" id="ARBA00022898"/>
    </source>
</evidence>
<dbReference type="InterPro" id="IPR000277">
    <property type="entry name" value="Cys/Met-Metab_PyrdxlP-dep_enz"/>
</dbReference>
<dbReference type="Proteomes" id="UP000596387">
    <property type="component" value="Chromosome"/>
</dbReference>
<evidence type="ECO:0000256" key="1">
    <source>
        <dbReference type="ARBA" id="ARBA00001933"/>
    </source>
</evidence>
<dbReference type="InterPro" id="IPR015421">
    <property type="entry name" value="PyrdxlP-dep_Trfase_major"/>
</dbReference>
<comment type="pathway">
    <text evidence="3">Amino-acid biosynthesis; L-methionine biosynthesis via de novo pathway; L-homocysteine from O-succinyl-L-homoserine: step 1/1.</text>
</comment>
<dbReference type="CDD" id="cd00614">
    <property type="entry name" value="CGS_like"/>
    <property type="match status" value="1"/>
</dbReference>
<dbReference type="PANTHER" id="PTHR11808:SF80">
    <property type="entry name" value="CYSTATHIONINE GAMMA-LYASE"/>
    <property type="match status" value="1"/>
</dbReference>
<accession>A0ABX7F791</accession>
<proteinExistence type="inferred from homology"/>